<protein>
    <submittedName>
        <fullName evidence="1">Uncharacterized protein</fullName>
    </submittedName>
</protein>
<sequence>MPALICEKVGGLTLNEFRFNSNWKTAIEIDVPERTRSVSSNQTERMVCSLMEHLKRFQQVDYMQLHEE</sequence>
<evidence type="ECO:0000313" key="2">
    <source>
        <dbReference type="Proteomes" id="UP000003340"/>
    </source>
</evidence>
<dbReference type="STRING" id="537013.CLOSTMETH_00148"/>
<comment type="caution">
    <text evidence="1">The sequence shown here is derived from an EMBL/GenBank/DDBJ whole genome shotgun (WGS) entry which is preliminary data.</text>
</comment>
<evidence type="ECO:0000313" key="1">
    <source>
        <dbReference type="EMBL" id="EEG32212.1"/>
    </source>
</evidence>
<name>C0E8K3_9FIRM</name>
<reference evidence="1 2" key="2">
    <citation type="submission" date="2009-02" db="EMBL/GenBank/DDBJ databases">
        <title>Draft genome sequence of Clostridium methylpentosum (DSM 5476).</title>
        <authorList>
            <person name="Sudarsanam P."/>
            <person name="Ley R."/>
            <person name="Guruge J."/>
            <person name="Turnbaugh P.J."/>
            <person name="Mahowald M."/>
            <person name="Liep D."/>
            <person name="Gordon J."/>
        </authorList>
    </citation>
    <scope>NUCLEOTIDE SEQUENCE [LARGE SCALE GENOMIC DNA]</scope>
    <source>
        <strain evidence="1 2">DSM 5476</strain>
    </source>
</reference>
<dbReference type="AlphaFoldDB" id="C0E8K3"/>
<gene>
    <name evidence="1" type="ORF">CLOSTMETH_00148</name>
</gene>
<keyword evidence="2" id="KW-1185">Reference proteome</keyword>
<dbReference type="EMBL" id="ACEC01000007">
    <property type="protein sequence ID" value="EEG32212.1"/>
    <property type="molecule type" value="Genomic_DNA"/>
</dbReference>
<reference evidence="1 2" key="1">
    <citation type="submission" date="2009-01" db="EMBL/GenBank/DDBJ databases">
        <authorList>
            <person name="Fulton L."/>
            <person name="Clifton S."/>
            <person name="Fulton B."/>
            <person name="Xu J."/>
            <person name="Minx P."/>
            <person name="Pepin K.H."/>
            <person name="Johnson M."/>
            <person name="Bhonagiri V."/>
            <person name="Nash W.E."/>
            <person name="Mardis E.R."/>
            <person name="Wilson R.K."/>
        </authorList>
    </citation>
    <scope>NUCLEOTIDE SEQUENCE [LARGE SCALE GENOMIC DNA]</scope>
    <source>
        <strain evidence="1 2">DSM 5476</strain>
    </source>
</reference>
<organism evidence="1 2">
    <name type="scientific">[Clostridium] methylpentosum DSM 5476</name>
    <dbReference type="NCBI Taxonomy" id="537013"/>
    <lineage>
        <taxon>Bacteria</taxon>
        <taxon>Bacillati</taxon>
        <taxon>Bacillota</taxon>
        <taxon>Clostridia</taxon>
        <taxon>Eubacteriales</taxon>
        <taxon>Oscillospiraceae</taxon>
        <taxon>Oscillospiraceae incertae sedis</taxon>
    </lineage>
</organism>
<dbReference type="Proteomes" id="UP000003340">
    <property type="component" value="Unassembled WGS sequence"/>
</dbReference>
<proteinExistence type="predicted"/>
<accession>C0E8K3</accession>
<dbReference type="HOGENOM" id="CLU_2786539_0_0_9"/>